<reference evidence="1 2" key="1">
    <citation type="submission" date="2017-12" db="EMBL/GenBank/DDBJ databases">
        <title>Phylogenetic diversity of female urinary microbiome.</title>
        <authorList>
            <person name="Thomas-White K."/>
            <person name="Wolfe A.J."/>
        </authorList>
    </citation>
    <scope>NUCLEOTIDE SEQUENCE [LARGE SCALE GENOMIC DNA]</scope>
    <source>
        <strain evidence="1 2">UMB0898</strain>
    </source>
</reference>
<dbReference type="AlphaFoldDB" id="A0A2I1JZ37"/>
<dbReference type="Proteomes" id="UP000234384">
    <property type="component" value="Unassembled WGS sequence"/>
</dbReference>
<dbReference type="InterPro" id="IPR003787">
    <property type="entry name" value="Sulphur_relay_DsrE/F-like"/>
</dbReference>
<dbReference type="Pfam" id="PF02635">
    <property type="entry name" value="DsrE"/>
    <property type="match status" value="1"/>
</dbReference>
<sequence length="114" mass="12824">MSYIVVLTSDEMGHNNQSSEIGAKLMNAFLHKLTEQPEMPTHVLLYNSAVWLNKPDAPTVEDLKILADKGVKLLTCGTCMNYFEQDQEQLPVGEVGNMGQFIEIMREAERIVQP</sequence>
<protein>
    <submittedName>
        <fullName evidence="1">Sulfurtransferase-like selenium metabolism protein YedF</fullName>
    </submittedName>
</protein>
<name>A0A2I1JZ37_9LACT</name>
<comment type="caution">
    <text evidence="1">The sequence shown here is derived from an EMBL/GenBank/DDBJ whole genome shotgun (WGS) entry which is preliminary data.</text>
</comment>
<keyword evidence="1" id="KW-0808">Transferase</keyword>
<dbReference type="SUPFAM" id="SSF75169">
    <property type="entry name" value="DsrEFH-like"/>
    <property type="match status" value="1"/>
</dbReference>
<dbReference type="InterPro" id="IPR027396">
    <property type="entry name" value="DsrEFH-like"/>
</dbReference>
<gene>
    <name evidence="1" type="ORF">CYJ57_04960</name>
</gene>
<dbReference type="OrthoDB" id="9801500at2"/>
<dbReference type="Gene3D" id="3.40.1260.10">
    <property type="entry name" value="DsrEFH-like"/>
    <property type="match status" value="1"/>
</dbReference>
<organism evidence="1 2">
    <name type="scientific">Falseniella ignava</name>
    <dbReference type="NCBI Taxonomy" id="137730"/>
    <lineage>
        <taxon>Bacteria</taxon>
        <taxon>Bacillati</taxon>
        <taxon>Bacillota</taxon>
        <taxon>Bacilli</taxon>
        <taxon>Lactobacillales</taxon>
        <taxon>Aerococcaceae</taxon>
        <taxon>Falseniella</taxon>
    </lineage>
</organism>
<evidence type="ECO:0000313" key="2">
    <source>
        <dbReference type="Proteomes" id="UP000234384"/>
    </source>
</evidence>
<evidence type="ECO:0000313" key="1">
    <source>
        <dbReference type="EMBL" id="PKY88660.1"/>
    </source>
</evidence>
<dbReference type="EMBL" id="PKHE01000011">
    <property type="protein sequence ID" value="PKY88660.1"/>
    <property type="molecule type" value="Genomic_DNA"/>
</dbReference>
<accession>A0A2I1JZ37</accession>
<dbReference type="GO" id="GO:0016740">
    <property type="term" value="F:transferase activity"/>
    <property type="evidence" value="ECO:0007669"/>
    <property type="project" value="UniProtKB-KW"/>
</dbReference>
<proteinExistence type="predicted"/>
<dbReference type="RefSeq" id="WP_006702102.1">
    <property type="nucleotide sequence ID" value="NZ_PKHE01000011.1"/>
</dbReference>